<dbReference type="GO" id="GO:0020037">
    <property type="term" value="F:heme binding"/>
    <property type="evidence" value="ECO:0007669"/>
    <property type="project" value="InterPro"/>
</dbReference>
<feature type="transmembrane region" description="Helical" evidence="6">
    <location>
        <begin position="419"/>
        <end position="439"/>
    </location>
</feature>
<dbReference type="AlphaFoldDB" id="A0AAV3SN62"/>
<dbReference type="RefSeq" id="WP_343775389.1">
    <property type="nucleotide sequence ID" value="NZ_BAAADQ010000001.1"/>
</dbReference>
<dbReference type="InterPro" id="IPR000883">
    <property type="entry name" value="Cyt_C_Oxase_1"/>
</dbReference>
<dbReference type="Proteomes" id="UP001567571">
    <property type="component" value="Unassembled WGS sequence"/>
</dbReference>
<dbReference type="PANTHER" id="PTHR10422">
    <property type="entry name" value="CYTOCHROME C OXIDASE SUBUNIT 1"/>
    <property type="match status" value="1"/>
</dbReference>
<reference evidence="9 11" key="3">
    <citation type="submission" date="2024-06" db="EMBL/GenBank/DDBJ databases">
        <title>Halorubrum miltondacostae sp. nov., a potential PHA producer isolated from an inland solar saltern in Rio Maior, Portugal.</title>
        <authorList>
            <person name="Albuquerque L."/>
            <person name="Viver T."/>
            <person name="Barroso C."/>
            <person name="Claudino R."/>
            <person name="Galvan M."/>
            <person name="Simoes G."/>
            <person name="Lobo Da Cunha A."/>
            <person name="Egas C."/>
        </authorList>
    </citation>
    <scope>NUCLEOTIDE SEQUENCE [LARGE SCALE GENOMIC DNA]</scope>
    <source>
        <strain evidence="9 11">DSM 18646</strain>
    </source>
</reference>
<feature type="transmembrane region" description="Helical" evidence="6">
    <location>
        <begin position="62"/>
        <end position="88"/>
    </location>
</feature>
<protein>
    <submittedName>
        <fullName evidence="8">B(O/a)3-type cytochrome-c oxidase subunit 1</fullName>
    </submittedName>
</protein>
<dbReference type="Gene3D" id="1.20.210.10">
    <property type="entry name" value="Cytochrome c oxidase-like, subunit I domain"/>
    <property type="match status" value="1"/>
</dbReference>
<evidence type="ECO:0000313" key="10">
    <source>
        <dbReference type="Proteomes" id="UP001501425"/>
    </source>
</evidence>
<dbReference type="Proteomes" id="UP001501425">
    <property type="component" value="Unassembled WGS sequence"/>
</dbReference>
<reference evidence="8" key="1">
    <citation type="journal article" date="2014" name="Int. J. Syst. Evol. Microbiol.">
        <title>Complete genome sequence of Corynebacterium casei LMG S-19264T (=DSM 44701T), isolated from a smear-ripened cheese.</title>
        <authorList>
            <consortium name="US DOE Joint Genome Institute (JGI-PGF)"/>
            <person name="Walter F."/>
            <person name="Albersmeier A."/>
            <person name="Kalinowski J."/>
            <person name="Ruckert C."/>
        </authorList>
    </citation>
    <scope>NUCLEOTIDE SEQUENCE</scope>
    <source>
        <strain evidence="8">JCM 14265</strain>
    </source>
</reference>
<feature type="transmembrane region" description="Helical" evidence="6">
    <location>
        <begin position="21"/>
        <end position="42"/>
    </location>
</feature>
<proteinExistence type="inferred from homology"/>
<dbReference type="InterPro" id="IPR023616">
    <property type="entry name" value="Cyt_c_oxase-like_su1_dom"/>
</dbReference>
<evidence type="ECO:0000313" key="9">
    <source>
        <dbReference type="EMBL" id="MEZ3166230.1"/>
    </source>
</evidence>
<keyword evidence="3 6" id="KW-1133">Transmembrane helix</keyword>
<feature type="transmembrane region" description="Helical" evidence="6">
    <location>
        <begin position="186"/>
        <end position="210"/>
    </location>
</feature>
<evidence type="ECO:0000256" key="1">
    <source>
        <dbReference type="ARBA" id="ARBA00004141"/>
    </source>
</evidence>
<feature type="transmembrane region" description="Helical" evidence="6">
    <location>
        <begin position="144"/>
        <end position="166"/>
    </location>
</feature>
<evidence type="ECO:0000256" key="3">
    <source>
        <dbReference type="ARBA" id="ARBA00022989"/>
    </source>
</evidence>
<evidence type="ECO:0000256" key="5">
    <source>
        <dbReference type="RuleBase" id="RU000370"/>
    </source>
</evidence>
<keyword evidence="5" id="KW-0679">Respiratory chain</keyword>
<dbReference type="PROSITE" id="PS00077">
    <property type="entry name" value="COX1_CUB"/>
    <property type="match status" value="1"/>
</dbReference>
<feature type="transmembrane region" description="Helical" evidence="6">
    <location>
        <begin position="230"/>
        <end position="253"/>
    </location>
</feature>
<comment type="subcellular location">
    <subcellularLocation>
        <location evidence="1">Membrane</location>
        <topology evidence="1">Multi-pass membrane protein</topology>
    </subcellularLocation>
</comment>
<dbReference type="EMBL" id="BAAADQ010000001">
    <property type="protein sequence ID" value="GAA0529919.1"/>
    <property type="molecule type" value="Genomic_DNA"/>
</dbReference>
<feature type="transmembrane region" description="Helical" evidence="6">
    <location>
        <begin position="265"/>
        <end position="285"/>
    </location>
</feature>
<name>A0AAV3SN62_9EURY</name>
<dbReference type="PROSITE" id="PS50855">
    <property type="entry name" value="COX1"/>
    <property type="match status" value="1"/>
</dbReference>
<organism evidence="8 10">
    <name type="scientific">Halorubrum ejinorense</name>
    <dbReference type="NCBI Taxonomy" id="425309"/>
    <lineage>
        <taxon>Archaea</taxon>
        <taxon>Methanobacteriati</taxon>
        <taxon>Methanobacteriota</taxon>
        <taxon>Stenosarchaea group</taxon>
        <taxon>Halobacteria</taxon>
        <taxon>Halobacteriales</taxon>
        <taxon>Haloferacaceae</taxon>
        <taxon>Halorubrum</taxon>
    </lineage>
</organism>
<feature type="transmembrane region" description="Helical" evidence="6">
    <location>
        <begin position="387"/>
        <end position="407"/>
    </location>
</feature>
<sequence length="596" mass="65315">MSNAIESEPTFVDKFPDEARVVRAAFLSAFFALFLGAIFGIIQTLHRTDVARIIPSTDYYTVLTAHGVFMVISFTIFFLVGLFTWALTRSLDRPLLNIKITWTWYGLMAAGMTLTGVSILAGFVDSIDMSADVLFTFYAPLQAHPLFYTGLVVFIVGTWIAGADWFRTFLAWRSDHPDERIPLQTFMVLTTMTMWYIATSAVAASVLLFLLPWSLGLIDQVNPTLTRTLFWFFGHPVVYFWLMPAYMLWYTVLPKIAGGRLFSDPLARVVFVLFVLLSTPVGIHHQYLDPGIAEGFKFISMTNTMFLLLPSLLTAFTVVASVEYGARKNGGTGLLGWLTNLPWRKPEFTGMMLAGLMFAAGGFSGMVNAGMNINYLIHNTLWVPGHFHLTVGTAVALTMMAGTYWIWPQISNKPIYSSQIGLFQVVLWFIGMALMSNAMHAQGLLGVPRRTAEPEYSGFDYPTMFGGFEELNIQIAIGGTLLFVSTILFLGNLALTMGNPKVSGLAEPLPNPVSGAEDAPKVLDNLRLWVSIAVVLVVLAYALPIAAIVQRGGLLGPGVGTYPVWLSPVLDALANVATAAFGTVADASASVVEVIR</sequence>
<feature type="transmembrane region" description="Helical" evidence="6">
    <location>
        <begin position="473"/>
        <end position="495"/>
    </location>
</feature>
<dbReference type="SUPFAM" id="SSF81442">
    <property type="entry name" value="Cytochrome c oxidase subunit I-like"/>
    <property type="match status" value="1"/>
</dbReference>
<evidence type="ECO:0000313" key="11">
    <source>
        <dbReference type="Proteomes" id="UP001567571"/>
    </source>
</evidence>
<dbReference type="PRINTS" id="PR01165">
    <property type="entry name" value="CYCOXIDASEI"/>
</dbReference>
<keyword evidence="5" id="KW-0813">Transport</keyword>
<comment type="similarity">
    <text evidence="5">Belongs to the heme-copper respiratory oxidase family.</text>
</comment>
<dbReference type="EMBL" id="JBEDNW010000001">
    <property type="protein sequence ID" value="MEZ3166230.1"/>
    <property type="molecule type" value="Genomic_DNA"/>
</dbReference>
<keyword evidence="5" id="KW-0408">Iron</keyword>
<dbReference type="Pfam" id="PF00115">
    <property type="entry name" value="COX1"/>
    <property type="match status" value="1"/>
</dbReference>
<keyword evidence="5" id="KW-0479">Metal-binding</keyword>
<keyword evidence="5" id="KW-0249">Electron transport</keyword>
<dbReference type="GO" id="GO:0004129">
    <property type="term" value="F:cytochrome-c oxidase activity"/>
    <property type="evidence" value="ECO:0007669"/>
    <property type="project" value="InterPro"/>
</dbReference>
<dbReference type="CDD" id="cd01660">
    <property type="entry name" value="ba3-like_Oxidase_I"/>
    <property type="match status" value="1"/>
</dbReference>
<feature type="transmembrane region" description="Helical" evidence="6">
    <location>
        <begin position="305"/>
        <end position="326"/>
    </location>
</feature>
<dbReference type="InterPro" id="IPR023615">
    <property type="entry name" value="Cyt_c_Oxase_su1_BS"/>
</dbReference>
<dbReference type="PANTHER" id="PTHR10422:SF40">
    <property type="entry name" value="CYTOCHROME C OXIDASE SUBUNIT I"/>
    <property type="match status" value="1"/>
</dbReference>
<keyword evidence="4 6" id="KW-0472">Membrane</keyword>
<accession>A0AAV3SN62</accession>
<evidence type="ECO:0000256" key="2">
    <source>
        <dbReference type="ARBA" id="ARBA00022692"/>
    </source>
</evidence>
<keyword evidence="2 5" id="KW-0812">Transmembrane</keyword>
<keyword evidence="5" id="KW-0349">Heme</keyword>
<dbReference type="GO" id="GO:0016020">
    <property type="term" value="C:membrane"/>
    <property type="evidence" value="ECO:0007669"/>
    <property type="project" value="UniProtKB-SubCell"/>
</dbReference>
<evidence type="ECO:0000259" key="7">
    <source>
        <dbReference type="PROSITE" id="PS50855"/>
    </source>
</evidence>
<evidence type="ECO:0000256" key="4">
    <source>
        <dbReference type="ARBA" id="ARBA00023136"/>
    </source>
</evidence>
<feature type="domain" description="Cytochrome oxidase subunit I profile" evidence="7">
    <location>
        <begin position="26"/>
        <end position="500"/>
    </location>
</feature>
<evidence type="ECO:0000313" key="8">
    <source>
        <dbReference type="EMBL" id="GAA0529919.1"/>
    </source>
</evidence>
<dbReference type="InterPro" id="IPR033943">
    <property type="entry name" value="Ba3-like_Oxidase_I"/>
</dbReference>
<dbReference type="GO" id="GO:0009060">
    <property type="term" value="P:aerobic respiration"/>
    <property type="evidence" value="ECO:0007669"/>
    <property type="project" value="InterPro"/>
</dbReference>
<keyword evidence="11" id="KW-1185">Reference proteome</keyword>
<comment type="caution">
    <text evidence="8">The sequence shown here is derived from an EMBL/GenBank/DDBJ whole genome shotgun (WGS) entry which is preliminary data.</text>
</comment>
<reference evidence="8" key="2">
    <citation type="submission" date="2023-12" db="EMBL/GenBank/DDBJ databases">
        <authorList>
            <person name="Sun Q."/>
            <person name="Inoue M."/>
        </authorList>
    </citation>
    <scope>NUCLEOTIDE SEQUENCE</scope>
    <source>
        <strain evidence="8">JCM 14265</strain>
    </source>
</reference>
<feature type="transmembrane region" description="Helical" evidence="6">
    <location>
        <begin position="528"/>
        <end position="549"/>
    </location>
</feature>
<gene>
    <name evidence="9" type="ORF">ABNG02_02670</name>
    <name evidence="8" type="ORF">GCM10008994_00580</name>
</gene>
<evidence type="ECO:0000256" key="6">
    <source>
        <dbReference type="SAM" id="Phobius"/>
    </source>
</evidence>
<dbReference type="InterPro" id="IPR036927">
    <property type="entry name" value="Cyt_c_oxase-like_su1_sf"/>
</dbReference>
<feature type="transmembrane region" description="Helical" evidence="6">
    <location>
        <begin position="100"/>
        <end position="124"/>
    </location>
</feature>
<feature type="transmembrane region" description="Helical" evidence="6">
    <location>
        <begin position="347"/>
        <end position="367"/>
    </location>
</feature>